<sequence>MTEVLIIASSRPQFSVLADAISKFEALGARVHLAGTFHLSAVSEQMDGLGLDAAAVHQLPRGLGHRNQAIRRQAAKGPRGLQVWLQAQRDPWLRARARSADLLVALDQNAVYTVWRLAQRHPAAEARFGLAPALRALQKIQSQPDDGRTARRENTLPPLGVVGRDIRRGVTSVPSLLMRTATSRRVMRTTLGARLWRTASTAPGLPPAARAATARYVAEGMQLAGRNEGASLALRNAAAKISDLALRAELLDEAVAPALKRGKSPSDMDQSVAAHLAHADAAFAAGEITAAKDALGRALQLHFHRVIHIDQLSSPLTEDPESYVDPLYRSTAMQALSRPRGRKVPAADAPTDRPLRLLVTVSANDNFLHHIRDHFSNHPGVELRFLDLAASKPLSRISWAAARILEDRLSDGTSPYQEEVERLMRPHLDWADTVLLEWAVGPAAMLTTIDPGDTRVMVRLHSYEVFTRWPHMTDYSRVDDLVFVAPHVRDLATSLLPQLRGEQAPRIHVVNNTIDLPHFVRPKSAEARFNLGLVGIGQVPKDPLWAVRVLKLLREHDERYRLLLVGDDMDPSNSQAARAYRKDFEKEVAPLVEDGAVLRLGHTDDVASKLTDIGVILSASVRESFHIAVVEGAASGAVPVVRDWPYYAGKPNSARTIYPSEWVVSSPEEAVQRILRTTADETTWLNAGKLASDHAMTTWDWSVVRKGYEELFLGED</sequence>
<keyword evidence="2" id="KW-1185">Reference proteome</keyword>
<dbReference type="SUPFAM" id="SSF53756">
    <property type="entry name" value="UDP-Glycosyltransferase/glycogen phosphorylase"/>
    <property type="match status" value="1"/>
</dbReference>
<evidence type="ECO:0000313" key="1">
    <source>
        <dbReference type="EMBL" id="MBC9716299.1"/>
    </source>
</evidence>
<protein>
    <submittedName>
        <fullName evidence="1">Glycosyltransferase family 1 protein</fullName>
    </submittedName>
</protein>
<dbReference type="RefSeq" id="WP_187816736.1">
    <property type="nucleotide sequence ID" value="NZ_JACTVJ010000013.1"/>
</dbReference>
<dbReference type="Proteomes" id="UP000642284">
    <property type="component" value="Unassembled WGS sequence"/>
</dbReference>
<proteinExistence type="predicted"/>
<name>A0ABR7SLT0_9ACTN</name>
<evidence type="ECO:0000313" key="2">
    <source>
        <dbReference type="Proteomes" id="UP000642284"/>
    </source>
</evidence>
<dbReference type="EMBL" id="JACTVJ010000013">
    <property type="protein sequence ID" value="MBC9716299.1"/>
    <property type="molecule type" value="Genomic_DNA"/>
</dbReference>
<dbReference type="Gene3D" id="3.40.50.2000">
    <property type="entry name" value="Glycogen Phosphorylase B"/>
    <property type="match status" value="1"/>
</dbReference>
<reference evidence="1 2" key="1">
    <citation type="submission" date="2020-08" db="EMBL/GenBank/DDBJ databases">
        <title>Genemic of Streptomyces polyaspartic.</title>
        <authorList>
            <person name="Liu W."/>
        </authorList>
    </citation>
    <scope>NUCLEOTIDE SEQUENCE [LARGE SCALE GENOMIC DNA]</scope>
    <source>
        <strain evidence="1 2">TRM66268-LWL</strain>
    </source>
</reference>
<comment type="caution">
    <text evidence="1">The sequence shown here is derived from an EMBL/GenBank/DDBJ whole genome shotgun (WGS) entry which is preliminary data.</text>
</comment>
<organism evidence="1 2">
    <name type="scientific">Streptomyces polyasparticus</name>
    <dbReference type="NCBI Taxonomy" id="2767826"/>
    <lineage>
        <taxon>Bacteria</taxon>
        <taxon>Bacillati</taxon>
        <taxon>Actinomycetota</taxon>
        <taxon>Actinomycetes</taxon>
        <taxon>Kitasatosporales</taxon>
        <taxon>Streptomycetaceae</taxon>
        <taxon>Streptomyces</taxon>
    </lineage>
</organism>
<accession>A0ABR7SLT0</accession>
<gene>
    <name evidence="1" type="ORF">H9Y04_27555</name>
</gene>